<sequence>MVLILVVEYHSLDCTILQQSGILRIVVGRLLLVHIVVAGKLLAVGGEHAAELDGPTVVELPKLAAALVVVLDFRCVPGMLVVGLLKAGPPPTVVDIEWLLVLFAVEYTKTLVVQFHYLTAVANRYQ</sequence>
<name>A0A8D8QX97_9HEMI</name>
<dbReference type="EMBL" id="HBUF01108872">
    <property type="protein sequence ID" value="CAG6639766.1"/>
    <property type="molecule type" value="Transcribed_RNA"/>
</dbReference>
<proteinExistence type="predicted"/>
<protein>
    <submittedName>
        <fullName evidence="1">Uncharacterized protein</fullName>
    </submittedName>
</protein>
<dbReference type="AlphaFoldDB" id="A0A8D8QX97"/>
<reference evidence="1" key="1">
    <citation type="submission" date="2021-05" db="EMBL/GenBank/DDBJ databases">
        <authorList>
            <person name="Alioto T."/>
            <person name="Alioto T."/>
            <person name="Gomez Garrido J."/>
        </authorList>
    </citation>
    <scope>NUCLEOTIDE SEQUENCE</scope>
</reference>
<evidence type="ECO:0000313" key="1">
    <source>
        <dbReference type="EMBL" id="CAG6639766.1"/>
    </source>
</evidence>
<organism evidence="1">
    <name type="scientific">Cacopsylla melanoneura</name>
    <dbReference type="NCBI Taxonomy" id="428564"/>
    <lineage>
        <taxon>Eukaryota</taxon>
        <taxon>Metazoa</taxon>
        <taxon>Ecdysozoa</taxon>
        <taxon>Arthropoda</taxon>
        <taxon>Hexapoda</taxon>
        <taxon>Insecta</taxon>
        <taxon>Pterygota</taxon>
        <taxon>Neoptera</taxon>
        <taxon>Paraneoptera</taxon>
        <taxon>Hemiptera</taxon>
        <taxon>Sternorrhyncha</taxon>
        <taxon>Psylloidea</taxon>
        <taxon>Psyllidae</taxon>
        <taxon>Psyllinae</taxon>
        <taxon>Cacopsylla</taxon>
    </lineage>
</organism>
<accession>A0A8D8QX97</accession>
<dbReference type="EMBL" id="HBUF01108871">
    <property type="protein sequence ID" value="CAG6639765.1"/>
    <property type="molecule type" value="Transcribed_RNA"/>
</dbReference>